<dbReference type="Gene3D" id="1.25.40.10">
    <property type="entry name" value="Tetratricopeptide repeat domain"/>
    <property type="match status" value="1"/>
</dbReference>
<dbReference type="Proteomes" id="UP000191663">
    <property type="component" value="Unassembled WGS sequence"/>
</dbReference>
<comment type="caution">
    <text evidence="1">The sequence shown here is derived from an EMBL/GenBank/DDBJ whole genome shotgun (WGS) entry which is preliminary data.</text>
</comment>
<gene>
    <name evidence="1" type="ORF">BXT86_06175</name>
</gene>
<dbReference type="EMBL" id="MUKB01000116">
    <property type="protein sequence ID" value="OPX17500.1"/>
    <property type="molecule type" value="Genomic_DNA"/>
</dbReference>
<proteinExistence type="predicted"/>
<dbReference type="InterPro" id="IPR011990">
    <property type="entry name" value="TPR-like_helical_dom_sf"/>
</dbReference>
<evidence type="ECO:0000313" key="2">
    <source>
        <dbReference type="Proteomes" id="UP000191663"/>
    </source>
</evidence>
<name>A0A1V4QDR5_UNCW3</name>
<accession>A0A1V4QDR5</accession>
<evidence type="ECO:0000313" key="1">
    <source>
        <dbReference type="EMBL" id="OPX17500.1"/>
    </source>
</evidence>
<dbReference type="AlphaFoldDB" id="A0A1V4QDR5"/>
<sequence>MKIRFALISSLFFLLTGLIYPWDNRKEFEYAKRQFQKNNYTIAEVYFRELKTEGGPYQPLSAYYLIRIYHKREDILRLINEAHHFLEDYPYDNHTDEVFKILLSTLIEHSAYEIAAEYIKKFDQSRIDDKILMKIAVGLYSTHPEIADELLGQCSQTDTVKILRAMLRAPDARSKFFESISGNKGLVYQVENMLQLGDTVEAYLKYQEIEDQKLTDGLLYRTLLLALIFEPENIHRYINRLAGEKGYREEVRSVEELLKGKLHIYPEFKCQKLLSIFNLFHQDTVIRNIPEEVEDAGLLIDSVNIIKRLRELRQKYTDNFYLDSLYCEVLLKKRLYLPAYRIIKRYIAFRNTSSYARKVRALFYYYNREVQGI</sequence>
<protein>
    <recommendedName>
        <fullName evidence="3">Outer membrane lipoprotein BamD-like domain-containing protein</fullName>
    </recommendedName>
</protein>
<organism evidence="1 2">
    <name type="scientific">candidate division WOR-3 bacterium 4484_100</name>
    <dbReference type="NCBI Taxonomy" id="1936077"/>
    <lineage>
        <taxon>Bacteria</taxon>
        <taxon>Bacteria division WOR-3</taxon>
    </lineage>
</organism>
<reference evidence="2" key="1">
    <citation type="submission" date="2017-01" db="EMBL/GenBank/DDBJ databases">
        <title>Novel pathways for hydrocarbon cycling and metabolic interdependencies in hydrothermal sediment communities.</title>
        <authorList>
            <person name="Dombrowski N."/>
            <person name="Seitz K."/>
            <person name="Teske A."/>
            <person name="Baker B."/>
        </authorList>
    </citation>
    <scope>NUCLEOTIDE SEQUENCE [LARGE SCALE GENOMIC DNA]</scope>
</reference>
<evidence type="ECO:0008006" key="3">
    <source>
        <dbReference type="Google" id="ProtNLM"/>
    </source>
</evidence>